<dbReference type="GeneTree" id="ENSGT00940000157891"/>
<dbReference type="FunFam" id="2.120.10.80:FF:000002">
    <property type="entry name" value="Kelch-like family member 2"/>
    <property type="match status" value="1"/>
</dbReference>
<dbReference type="InterPro" id="IPR000210">
    <property type="entry name" value="BTB/POZ_dom"/>
</dbReference>
<dbReference type="AlphaFoldDB" id="A0A3Q3MMR5"/>
<dbReference type="Gene3D" id="3.30.710.10">
    <property type="entry name" value="Potassium Channel Kv1.1, Chain A"/>
    <property type="match status" value="1"/>
</dbReference>
<dbReference type="Pfam" id="PF01344">
    <property type="entry name" value="Kelch_1"/>
    <property type="match status" value="6"/>
</dbReference>
<dbReference type="PANTHER" id="PTHR24412:SF179">
    <property type="entry name" value="KELCH-LIKE PROTEIN 3"/>
    <property type="match status" value="1"/>
</dbReference>
<proteinExistence type="predicted"/>
<dbReference type="InterPro" id="IPR006652">
    <property type="entry name" value="Kelch_1"/>
</dbReference>
<evidence type="ECO:0000313" key="6">
    <source>
        <dbReference type="Proteomes" id="UP000261640"/>
    </source>
</evidence>
<evidence type="ECO:0000256" key="3">
    <source>
        <dbReference type="ARBA" id="ARBA00023203"/>
    </source>
</evidence>
<name>A0A3Q3MMR5_9TELE</name>
<dbReference type="SUPFAM" id="SSF117281">
    <property type="entry name" value="Kelch motif"/>
    <property type="match status" value="1"/>
</dbReference>
<keyword evidence="2" id="KW-0677">Repeat</keyword>
<evidence type="ECO:0000256" key="2">
    <source>
        <dbReference type="ARBA" id="ARBA00022737"/>
    </source>
</evidence>
<dbReference type="UniPathway" id="UPA00143"/>
<keyword evidence="3" id="KW-0009">Actin-binding</keyword>
<dbReference type="SMART" id="SM00612">
    <property type="entry name" value="Kelch"/>
    <property type="match status" value="6"/>
</dbReference>
<dbReference type="PIRSF" id="PIRSF037037">
    <property type="entry name" value="Kelch-like_protein_gigaxonin"/>
    <property type="match status" value="1"/>
</dbReference>
<keyword evidence="6" id="KW-1185">Reference proteome</keyword>
<dbReference type="InterPro" id="IPR011333">
    <property type="entry name" value="SKP1/BTB/POZ_sf"/>
</dbReference>
<dbReference type="GO" id="GO:0003779">
    <property type="term" value="F:actin binding"/>
    <property type="evidence" value="ECO:0007669"/>
    <property type="project" value="UniProtKB-KW"/>
</dbReference>
<reference evidence="5" key="2">
    <citation type="submission" date="2025-09" db="UniProtKB">
        <authorList>
            <consortium name="Ensembl"/>
        </authorList>
    </citation>
    <scope>IDENTIFICATION</scope>
</reference>
<dbReference type="InterPro" id="IPR015915">
    <property type="entry name" value="Kelch-typ_b-propeller"/>
</dbReference>
<dbReference type="SMART" id="SM00875">
    <property type="entry name" value="BACK"/>
    <property type="match status" value="1"/>
</dbReference>
<dbReference type="Proteomes" id="UP000261640">
    <property type="component" value="Unplaced"/>
</dbReference>
<evidence type="ECO:0000313" key="5">
    <source>
        <dbReference type="Ensembl" id="ENSMAMP00000026367.2"/>
    </source>
</evidence>
<dbReference type="InterPro" id="IPR017096">
    <property type="entry name" value="BTB-kelch_protein"/>
</dbReference>
<dbReference type="Gene3D" id="2.120.10.80">
    <property type="entry name" value="Kelch-type beta propeller"/>
    <property type="match status" value="1"/>
</dbReference>
<keyword evidence="1" id="KW-0880">Kelch repeat</keyword>
<dbReference type="InterPro" id="IPR011705">
    <property type="entry name" value="BACK"/>
</dbReference>
<dbReference type="Pfam" id="PF07707">
    <property type="entry name" value="BACK"/>
    <property type="match status" value="1"/>
</dbReference>
<protein>
    <submittedName>
        <fullName evidence="5">Kelch-like family member 3</fullName>
    </submittedName>
</protein>
<dbReference type="FunFam" id="1.25.40.420:FF:000001">
    <property type="entry name" value="Kelch-like family member 12"/>
    <property type="match status" value="1"/>
</dbReference>
<dbReference type="PROSITE" id="PS50097">
    <property type="entry name" value="BTB"/>
    <property type="match status" value="1"/>
</dbReference>
<evidence type="ECO:0000259" key="4">
    <source>
        <dbReference type="PROSITE" id="PS50097"/>
    </source>
</evidence>
<evidence type="ECO:0000256" key="1">
    <source>
        <dbReference type="ARBA" id="ARBA00022441"/>
    </source>
</evidence>
<organism evidence="5 6">
    <name type="scientific">Mastacembelus armatus</name>
    <name type="common">zig-zag eel</name>
    <dbReference type="NCBI Taxonomy" id="205130"/>
    <lineage>
        <taxon>Eukaryota</taxon>
        <taxon>Metazoa</taxon>
        <taxon>Chordata</taxon>
        <taxon>Craniata</taxon>
        <taxon>Vertebrata</taxon>
        <taxon>Euteleostomi</taxon>
        <taxon>Actinopterygii</taxon>
        <taxon>Neopterygii</taxon>
        <taxon>Teleostei</taxon>
        <taxon>Neoteleostei</taxon>
        <taxon>Acanthomorphata</taxon>
        <taxon>Anabantaria</taxon>
        <taxon>Synbranchiformes</taxon>
        <taxon>Mastacembelidae</taxon>
        <taxon>Mastacembelus</taxon>
    </lineage>
</organism>
<reference evidence="5" key="1">
    <citation type="submission" date="2025-08" db="UniProtKB">
        <authorList>
            <consortium name="Ensembl"/>
        </authorList>
    </citation>
    <scope>IDENTIFICATION</scope>
</reference>
<dbReference type="GO" id="GO:0016567">
    <property type="term" value="P:protein ubiquitination"/>
    <property type="evidence" value="ECO:0007669"/>
    <property type="project" value="UniProtKB-UniPathway"/>
</dbReference>
<dbReference type="Gene3D" id="1.25.40.420">
    <property type="match status" value="1"/>
</dbReference>
<dbReference type="Pfam" id="PF00651">
    <property type="entry name" value="BTB"/>
    <property type="match status" value="1"/>
</dbReference>
<dbReference type="SUPFAM" id="SSF54695">
    <property type="entry name" value="POZ domain"/>
    <property type="match status" value="1"/>
</dbReference>
<dbReference type="SMART" id="SM00225">
    <property type="entry name" value="BTB"/>
    <property type="match status" value="1"/>
</dbReference>
<dbReference type="PRINTS" id="PR00501">
    <property type="entry name" value="KELCHREPEAT"/>
</dbReference>
<dbReference type="PANTHER" id="PTHR24412">
    <property type="entry name" value="KELCH PROTEIN"/>
    <property type="match status" value="1"/>
</dbReference>
<dbReference type="Ensembl" id="ENSMAMT00000027042.2">
    <property type="protein sequence ID" value="ENSMAMP00000026367.2"/>
    <property type="gene ID" value="ENSMAMG00000017687.2"/>
</dbReference>
<sequence length="591" mass="65962">MSVNQLKLEKTKVMLGSQSFFVNPCLFLYYLSPFSKKLLCDVQLIAGSTEVPAHRVVLASCSPYFCAMFTGTYTPLRLRIHIPKVSSLHHYALHRYSTNQMQLKFKMDYMCMLSLQVLLPAASLLQLMDVRQVCCEFLQSQLHPTNCLGIRAFADLHTCTQLLSQAHAYAEQHFTEVVQGEEFVGLSLQQVCSLISSDKLTVSTEEKVFEAMIAWIKHDKPARVEFMPKLMEHVRLPLLSRDYLVQIVEEEALIKNSNTCKDFLIEAMKYHLLPADQRHLIKTDRTRPRTPISIPKVMIVVGGQAPKAIRSVECYDFQEDRWYQVADLPSRRCRAGVVSIAGRVYAVGGFNSSLRERTVDVYDGGRDQWSAVMSMHERRSTLGAAVLGDLLYAVGGFNGSIGLSTVEAYNYKTNEWVYVASMNTRRSSVGVGVVDGKLYAVGGYDGASRQCLSTVEEYDPVADQWCYVADMSTRRSGAGVGVLGGQLYAAGGHDGPLVRKSVEVFNPQTNTWRLVCDMNMCRRNAGVCAINGLLYVIGGDDGSCNLSSVEFYNPAIDKWSLIPTNMSNGRSYAGKSQMIKPHVVFLCHTEE</sequence>
<feature type="domain" description="BTB" evidence="4">
    <location>
        <begin position="40"/>
        <end position="71"/>
    </location>
</feature>
<accession>A0A3Q3MMR5</accession>